<sequence length="162" mass="18026">MNHLRTVWLAGWSVSPRHKDTQPSHPTPLLPRPLSFPPCLAPPYSWPACPDWCPQPPSASSRPKRPMSFFASGSRSTSPISFLNTHYQVTPIPSSLYHSNPHNTTQSLHTTHAPSHSTLLSAYCSFSIQLITCHLPTIPLFISLLHAHSTDTSNQTCYAHRL</sequence>
<reference evidence="1" key="1">
    <citation type="submission" date="2023-10" db="EMBL/GenBank/DDBJ databases">
        <title>Genome assemblies of two species of porcelain crab, Petrolisthes cinctipes and Petrolisthes manimaculis (Anomura: Porcellanidae).</title>
        <authorList>
            <person name="Angst P."/>
        </authorList>
    </citation>
    <scope>NUCLEOTIDE SEQUENCE</scope>
    <source>
        <strain evidence="1">PB745_01</strain>
        <tissue evidence="1">Gill</tissue>
    </source>
</reference>
<evidence type="ECO:0000313" key="1">
    <source>
        <dbReference type="EMBL" id="KAK3890839.1"/>
    </source>
</evidence>
<protein>
    <submittedName>
        <fullName evidence="1">Uncharacterized protein</fullName>
    </submittedName>
</protein>
<name>A0AAE1GFM2_PETCI</name>
<evidence type="ECO:0000313" key="2">
    <source>
        <dbReference type="Proteomes" id="UP001286313"/>
    </source>
</evidence>
<dbReference type="Proteomes" id="UP001286313">
    <property type="component" value="Unassembled WGS sequence"/>
</dbReference>
<keyword evidence="2" id="KW-1185">Reference proteome</keyword>
<dbReference type="EMBL" id="JAWQEG010000386">
    <property type="protein sequence ID" value="KAK3890839.1"/>
    <property type="molecule type" value="Genomic_DNA"/>
</dbReference>
<organism evidence="1 2">
    <name type="scientific">Petrolisthes cinctipes</name>
    <name type="common">Flat porcelain crab</name>
    <dbReference type="NCBI Taxonomy" id="88211"/>
    <lineage>
        <taxon>Eukaryota</taxon>
        <taxon>Metazoa</taxon>
        <taxon>Ecdysozoa</taxon>
        <taxon>Arthropoda</taxon>
        <taxon>Crustacea</taxon>
        <taxon>Multicrustacea</taxon>
        <taxon>Malacostraca</taxon>
        <taxon>Eumalacostraca</taxon>
        <taxon>Eucarida</taxon>
        <taxon>Decapoda</taxon>
        <taxon>Pleocyemata</taxon>
        <taxon>Anomura</taxon>
        <taxon>Galatheoidea</taxon>
        <taxon>Porcellanidae</taxon>
        <taxon>Petrolisthes</taxon>
    </lineage>
</organism>
<dbReference type="AlphaFoldDB" id="A0AAE1GFM2"/>
<accession>A0AAE1GFM2</accession>
<proteinExistence type="predicted"/>
<comment type="caution">
    <text evidence="1">The sequence shown here is derived from an EMBL/GenBank/DDBJ whole genome shotgun (WGS) entry which is preliminary data.</text>
</comment>
<gene>
    <name evidence="1" type="ORF">Pcinc_005244</name>
</gene>